<dbReference type="GO" id="GO:0005829">
    <property type="term" value="C:cytosol"/>
    <property type="evidence" value="ECO:0007669"/>
    <property type="project" value="TreeGrafter"/>
</dbReference>
<dbReference type="InterPro" id="IPR014710">
    <property type="entry name" value="RmlC-like_jellyroll"/>
</dbReference>
<dbReference type="EMBL" id="AP018907">
    <property type="protein sequence ID" value="BBF92693.1"/>
    <property type="molecule type" value="Genomic_DNA"/>
</dbReference>
<dbReference type="Gene3D" id="2.60.120.10">
    <property type="entry name" value="Jelly Rolls"/>
    <property type="match status" value="1"/>
</dbReference>
<dbReference type="NCBIfam" id="TIGR01221">
    <property type="entry name" value="rmlC"/>
    <property type="match status" value="1"/>
</dbReference>
<evidence type="ECO:0000256" key="6">
    <source>
        <dbReference type="PIRSR" id="PIRSR600888-3"/>
    </source>
</evidence>
<sequence>MQVVETSIPGVLIIEPKVFGDARGFFMETYQAVRYAEAGILRPFVQDNLSRSAYGVLRGLHIQNPNSQGKLVTVLRGRVLDVALDVRRGSPTFGRHVAVELSEDNRRQFWVPRGFAHGFAVLSESADFFYKCDDFYSPTDEFVVRWNDPALGIDWGIEAPKLSARDADAAPLAELHDRLPVYGEV</sequence>
<dbReference type="PANTHER" id="PTHR21047">
    <property type="entry name" value="DTDP-6-DEOXY-D-GLUCOSE-3,5 EPIMERASE"/>
    <property type="match status" value="1"/>
</dbReference>
<name>A0A348FZG0_9HYPH</name>
<proteinExistence type="inferred from homology"/>
<feature type="active site" description="Proton acceptor" evidence="5">
    <location>
        <position position="61"/>
    </location>
</feature>
<comment type="function">
    <text evidence="2 7">Catalyzes the epimerization of the C3' and C5'positions of dTDP-6-deoxy-D-xylo-4-hexulose, forming dTDP-6-deoxy-L-lyxo-4-hexulose.</text>
</comment>
<dbReference type="CDD" id="cd00438">
    <property type="entry name" value="cupin_RmlC"/>
    <property type="match status" value="1"/>
</dbReference>
<comment type="catalytic activity">
    <reaction evidence="1 7">
        <text>dTDP-4-dehydro-6-deoxy-alpha-D-glucose = dTDP-4-dehydro-beta-L-rhamnose</text>
        <dbReference type="Rhea" id="RHEA:16969"/>
        <dbReference type="ChEBI" id="CHEBI:57649"/>
        <dbReference type="ChEBI" id="CHEBI:62830"/>
        <dbReference type="EC" id="5.1.3.13"/>
    </reaction>
</comment>
<dbReference type="UniPathway" id="UPA00124"/>
<reference evidence="8 9" key="1">
    <citation type="submission" date="2018-08" db="EMBL/GenBank/DDBJ databases">
        <title>Complete genome sequencing of Blastochloris tepida GI.</title>
        <authorList>
            <person name="Tsukatani Y."/>
            <person name="Mori H."/>
        </authorList>
    </citation>
    <scope>NUCLEOTIDE SEQUENCE [LARGE SCALE GENOMIC DNA]</scope>
    <source>
        <strain evidence="8 9">GI</strain>
    </source>
</reference>
<organism evidence="8 9">
    <name type="scientific">Blastochloris tepida</name>
    <dbReference type="NCBI Taxonomy" id="2233851"/>
    <lineage>
        <taxon>Bacteria</taxon>
        <taxon>Pseudomonadati</taxon>
        <taxon>Pseudomonadota</taxon>
        <taxon>Alphaproteobacteria</taxon>
        <taxon>Hyphomicrobiales</taxon>
        <taxon>Blastochloridaceae</taxon>
        <taxon>Blastochloris</taxon>
    </lineage>
</organism>
<dbReference type="OrthoDB" id="9800680at2"/>
<evidence type="ECO:0000313" key="8">
    <source>
        <dbReference type="EMBL" id="BBF92693.1"/>
    </source>
</evidence>
<evidence type="ECO:0000256" key="7">
    <source>
        <dbReference type="RuleBase" id="RU364069"/>
    </source>
</evidence>
<evidence type="ECO:0000256" key="1">
    <source>
        <dbReference type="ARBA" id="ARBA00001298"/>
    </source>
</evidence>
<keyword evidence="9" id="KW-1185">Reference proteome</keyword>
<evidence type="ECO:0000256" key="5">
    <source>
        <dbReference type="PIRSR" id="PIRSR600888-1"/>
    </source>
</evidence>
<dbReference type="GO" id="GO:0008830">
    <property type="term" value="F:dTDP-4-dehydrorhamnose 3,5-epimerase activity"/>
    <property type="evidence" value="ECO:0007669"/>
    <property type="project" value="UniProtKB-UniRule"/>
</dbReference>
<dbReference type="PANTHER" id="PTHR21047:SF2">
    <property type="entry name" value="THYMIDINE DIPHOSPHO-4-KETO-RHAMNOSE 3,5-EPIMERASE"/>
    <property type="match status" value="1"/>
</dbReference>
<feature type="active site" description="Proton donor" evidence="5">
    <location>
        <position position="130"/>
    </location>
</feature>
<evidence type="ECO:0000313" key="9">
    <source>
        <dbReference type="Proteomes" id="UP000266934"/>
    </source>
</evidence>
<evidence type="ECO:0000256" key="4">
    <source>
        <dbReference type="ARBA" id="ARBA00019595"/>
    </source>
</evidence>
<dbReference type="Pfam" id="PF00908">
    <property type="entry name" value="dTDP_sugar_isom"/>
    <property type="match status" value="1"/>
</dbReference>
<dbReference type="GO" id="GO:0000271">
    <property type="term" value="P:polysaccharide biosynthetic process"/>
    <property type="evidence" value="ECO:0007669"/>
    <property type="project" value="TreeGrafter"/>
</dbReference>
<dbReference type="SUPFAM" id="SSF51182">
    <property type="entry name" value="RmlC-like cupins"/>
    <property type="match status" value="1"/>
</dbReference>
<dbReference type="AlphaFoldDB" id="A0A348FZG0"/>
<dbReference type="KEGG" id="blag:BLTE_13780"/>
<evidence type="ECO:0000256" key="3">
    <source>
        <dbReference type="ARBA" id="ARBA00012098"/>
    </source>
</evidence>
<dbReference type="EC" id="5.1.3.13" evidence="3 7"/>
<dbReference type="InterPro" id="IPR011051">
    <property type="entry name" value="RmlC_Cupin_sf"/>
</dbReference>
<evidence type="ECO:0000256" key="2">
    <source>
        <dbReference type="ARBA" id="ARBA00001997"/>
    </source>
</evidence>
<comment type="similarity">
    <text evidence="7">Belongs to the dTDP-4-dehydrorhamnose 3,5-epimerase family.</text>
</comment>
<accession>A0A348FZG0</accession>
<keyword evidence="7" id="KW-0413">Isomerase</keyword>
<feature type="site" description="Participates in a stacking interaction with the thymidine ring of dTDP-4-oxo-6-deoxyglucose" evidence="6">
    <location>
        <position position="136"/>
    </location>
</feature>
<protein>
    <recommendedName>
        <fullName evidence="4 7">dTDP-4-dehydrorhamnose 3,5-epimerase</fullName>
        <ecNumber evidence="3 7">5.1.3.13</ecNumber>
    </recommendedName>
    <alternativeName>
        <fullName evidence="7">Thymidine diphospho-4-keto-rhamnose 3,5-epimerase</fullName>
    </alternativeName>
</protein>
<dbReference type="RefSeq" id="WP_126398760.1">
    <property type="nucleotide sequence ID" value="NZ_AP018907.1"/>
</dbReference>
<gene>
    <name evidence="8" type="primary">rfbC</name>
    <name evidence="8" type="ORF">BLTE_13780</name>
</gene>
<comment type="pathway">
    <text evidence="7">Carbohydrate biosynthesis; dTDP-L-rhamnose biosynthesis.</text>
</comment>
<dbReference type="InterPro" id="IPR000888">
    <property type="entry name" value="RmlC-like"/>
</dbReference>
<dbReference type="Proteomes" id="UP000266934">
    <property type="component" value="Chromosome"/>
</dbReference>
<dbReference type="GO" id="GO:0019305">
    <property type="term" value="P:dTDP-rhamnose biosynthetic process"/>
    <property type="evidence" value="ECO:0007669"/>
    <property type="project" value="UniProtKB-UniRule"/>
</dbReference>
<comment type="subunit">
    <text evidence="7">Homodimer.</text>
</comment>